<evidence type="ECO:0000259" key="1">
    <source>
        <dbReference type="Pfam" id="PF03435"/>
    </source>
</evidence>
<dbReference type="InterPro" id="IPR036291">
    <property type="entry name" value="NAD(P)-bd_dom_sf"/>
</dbReference>
<keyword evidence="4" id="KW-1185">Reference proteome</keyword>
<dbReference type="InterPro" id="IPR005097">
    <property type="entry name" value="Sacchrp_dh_NADP-bd"/>
</dbReference>
<dbReference type="SUPFAM" id="SSF51735">
    <property type="entry name" value="NAD(P)-binding Rossmann-fold domains"/>
    <property type="match status" value="1"/>
</dbReference>
<comment type="caution">
    <text evidence="3">The sequence shown here is derived from an EMBL/GenBank/DDBJ whole genome shotgun (WGS) entry which is preliminary data.</text>
</comment>
<evidence type="ECO:0000259" key="2">
    <source>
        <dbReference type="Pfam" id="PF16653"/>
    </source>
</evidence>
<protein>
    <recommendedName>
        <fullName evidence="5">Saccharopine dehydrogenase NADP binding domain-containing protein</fullName>
    </recommendedName>
</protein>
<dbReference type="AlphaFoldDB" id="A0A133UU42"/>
<dbReference type="PANTHER" id="PTHR43796">
    <property type="entry name" value="CARBOXYNORSPERMIDINE SYNTHASE"/>
    <property type="match status" value="1"/>
</dbReference>
<dbReference type="Pfam" id="PF16653">
    <property type="entry name" value="Sacchrp_dh_C"/>
    <property type="match status" value="1"/>
</dbReference>
<feature type="domain" description="Saccharopine dehydrogenase NADP binding" evidence="1">
    <location>
        <begin position="3"/>
        <end position="123"/>
    </location>
</feature>
<organism evidence="3 4">
    <name type="scientific">candidate division MSBL1 archaeon SCGC-AAA259I14</name>
    <dbReference type="NCBI Taxonomy" id="1698268"/>
    <lineage>
        <taxon>Archaea</taxon>
        <taxon>Methanobacteriati</taxon>
        <taxon>Methanobacteriota</taxon>
        <taxon>candidate division MSBL1</taxon>
    </lineage>
</organism>
<name>A0A133UU42_9EURY</name>
<evidence type="ECO:0000313" key="3">
    <source>
        <dbReference type="EMBL" id="KXA97650.1"/>
    </source>
</evidence>
<evidence type="ECO:0008006" key="5">
    <source>
        <dbReference type="Google" id="ProtNLM"/>
    </source>
</evidence>
<feature type="domain" description="Saccharopine dehydrogenase-like C-terminal" evidence="2">
    <location>
        <begin position="128"/>
        <end position="376"/>
    </location>
</feature>
<dbReference type="Gene3D" id="3.40.50.720">
    <property type="entry name" value="NAD(P)-binding Rossmann-like Domain"/>
    <property type="match status" value="1"/>
</dbReference>
<dbReference type="Proteomes" id="UP000070414">
    <property type="component" value="Unassembled WGS sequence"/>
</dbReference>
<dbReference type="Pfam" id="PF03435">
    <property type="entry name" value="Sacchrp_dh_NADP"/>
    <property type="match status" value="1"/>
</dbReference>
<sequence length="390" mass="43503">MKIVVLGAGGNTSPGANRYLAENDDVNEVVLADIDTEEVERRARKLGDKAVSKYADVDDHGMLVDLFDDADAVVNATVFYFNLQVMKACLEAKTNYVDLGGLFHTAKKQLDWDDKFREAGITGIVGLGSAPGIVNVMARWAVDRLDTVRSINIRDGIVDFTERGVSFNAPYALDTLVDEFTTNAVVFEDGEFKEVPPFSGGEEVDYPEPVGTQTSYNTLHTEVYTLAKTFEDKGLKEVDFKLALPSEFERKLRFLIDLGFGKKDTIKVKEKEIKLVDVLKELVSELKEPNEEIEPDDHKVLRVDVEGEKDDKVTQHRLESLISPMKKYGLSCGQLSVGGPAGIAAWMMSKGIIEKKGFMPPEQCIEPETFFEEMAKWDMQVYHSTKQAIP</sequence>
<dbReference type="PANTHER" id="PTHR43796:SF2">
    <property type="entry name" value="CARBOXYNORSPERMIDINE SYNTHASE"/>
    <property type="match status" value="1"/>
</dbReference>
<reference evidence="3 4" key="1">
    <citation type="journal article" date="2016" name="Sci. Rep.">
        <title>Metabolic traits of an uncultured archaeal lineage -MSBL1- from brine pools of the Red Sea.</title>
        <authorList>
            <person name="Mwirichia R."/>
            <person name="Alam I."/>
            <person name="Rashid M."/>
            <person name="Vinu M."/>
            <person name="Ba-Alawi W."/>
            <person name="Anthony Kamau A."/>
            <person name="Kamanda Ngugi D."/>
            <person name="Goker M."/>
            <person name="Klenk H.P."/>
            <person name="Bajic V."/>
            <person name="Stingl U."/>
        </authorList>
    </citation>
    <scope>NUCLEOTIDE SEQUENCE [LARGE SCALE GENOMIC DNA]</scope>
    <source>
        <strain evidence="3">SCGC-AAA259I14</strain>
    </source>
</reference>
<dbReference type="EMBL" id="LHXS01000006">
    <property type="protein sequence ID" value="KXA97650.1"/>
    <property type="molecule type" value="Genomic_DNA"/>
</dbReference>
<dbReference type="InterPro" id="IPR032095">
    <property type="entry name" value="Sacchrp_dh-like_C"/>
</dbReference>
<evidence type="ECO:0000313" key="4">
    <source>
        <dbReference type="Proteomes" id="UP000070414"/>
    </source>
</evidence>
<gene>
    <name evidence="3" type="ORF">AKJ38_00645</name>
</gene>
<dbReference type="Gene3D" id="3.30.360.10">
    <property type="entry name" value="Dihydrodipicolinate Reductase, domain 2"/>
    <property type="match status" value="1"/>
</dbReference>
<accession>A0A133UU42</accession>
<proteinExistence type="predicted"/>